<dbReference type="OrthoDB" id="3161836at2759"/>
<evidence type="ECO:0000259" key="2">
    <source>
        <dbReference type="Pfam" id="PF20152"/>
    </source>
</evidence>
<dbReference type="InParanoid" id="A0A369K679"/>
<dbReference type="Proteomes" id="UP000076154">
    <property type="component" value="Unassembled WGS sequence"/>
</dbReference>
<gene>
    <name evidence="3" type="ORF">Hypma_014831</name>
</gene>
<dbReference type="InterPro" id="IPR045339">
    <property type="entry name" value="DUF6534"/>
</dbReference>
<feature type="domain" description="DUF6534" evidence="2">
    <location>
        <begin position="1"/>
        <end position="77"/>
    </location>
</feature>
<sequence length="145" mass="16208">MVFLLTREAPHFKRSKRLVHRLLIITVSSGSLTAVVATVALILVAVDSDTFYWATLDFPLCSVYLSTLLANLNTREYIKGNYDVNTTHDIEASNIPAAPGTTMLALKRFLDRDHEKNALPVPDRVYIHVQSHTERDSVDTVTPSL</sequence>
<protein>
    <recommendedName>
        <fullName evidence="2">DUF6534 domain-containing protein</fullName>
    </recommendedName>
</protein>
<comment type="caution">
    <text evidence="3">The sequence shown here is derived from an EMBL/GenBank/DDBJ whole genome shotgun (WGS) entry which is preliminary data.</text>
</comment>
<dbReference type="PANTHER" id="PTHR40465:SF1">
    <property type="entry name" value="DUF6534 DOMAIN-CONTAINING PROTEIN"/>
    <property type="match status" value="1"/>
</dbReference>
<keyword evidence="1" id="KW-0812">Transmembrane</keyword>
<proteinExistence type="predicted"/>
<feature type="transmembrane region" description="Helical" evidence="1">
    <location>
        <begin position="51"/>
        <end position="72"/>
    </location>
</feature>
<keyword evidence="1" id="KW-1133">Transmembrane helix</keyword>
<dbReference type="EMBL" id="LUEZ02000010">
    <property type="protein sequence ID" value="RDB29398.1"/>
    <property type="molecule type" value="Genomic_DNA"/>
</dbReference>
<dbReference type="PANTHER" id="PTHR40465">
    <property type="entry name" value="CHROMOSOME 1, WHOLE GENOME SHOTGUN SEQUENCE"/>
    <property type="match status" value="1"/>
</dbReference>
<evidence type="ECO:0000313" key="4">
    <source>
        <dbReference type="Proteomes" id="UP000076154"/>
    </source>
</evidence>
<evidence type="ECO:0000313" key="3">
    <source>
        <dbReference type="EMBL" id="RDB29398.1"/>
    </source>
</evidence>
<evidence type="ECO:0000256" key="1">
    <source>
        <dbReference type="SAM" id="Phobius"/>
    </source>
</evidence>
<name>A0A369K679_HYPMA</name>
<dbReference type="STRING" id="39966.A0A369K679"/>
<feature type="transmembrane region" description="Helical" evidence="1">
    <location>
        <begin position="21"/>
        <end position="45"/>
    </location>
</feature>
<reference evidence="3" key="1">
    <citation type="submission" date="2018-04" db="EMBL/GenBank/DDBJ databases">
        <title>Whole genome sequencing of Hypsizygus marmoreus.</title>
        <authorList>
            <person name="Choi I.-G."/>
            <person name="Min B."/>
            <person name="Kim J.-G."/>
            <person name="Kim S."/>
            <person name="Oh Y.-L."/>
            <person name="Kong W.-S."/>
            <person name="Park H."/>
            <person name="Jeong J."/>
            <person name="Song E.-S."/>
        </authorList>
    </citation>
    <scope>NUCLEOTIDE SEQUENCE [LARGE SCALE GENOMIC DNA]</scope>
    <source>
        <strain evidence="3">51987-8</strain>
    </source>
</reference>
<keyword evidence="1" id="KW-0472">Membrane</keyword>
<organism evidence="3 4">
    <name type="scientific">Hypsizygus marmoreus</name>
    <name type="common">White beech mushroom</name>
    <name type="synonym">Agaricus marmoreus</name>
    <dbReference type="NCBI Taxonomy" id="39966"/>
    <lineage>
        <taxon>Eukaryota</taxon>
        <taxon>Fungi</taxon>
        <taxon>Dikarya</taxon>
        <taxon>Basidiomycota</taxon>
        <taxon>Agaricomycotina</taxon>
        <taxon>Agaricomycetes</taxon>
        <taxon>Agaricomycetidae</taxon>
        <taxon>Agaricales</taxon>
        <taxon>Tricholomatineae</taxon>
        <taxon>Lyophyllaceae</taxon>
        <taxon>Hypsizygus</taxon>
    </lineage>
</organism>
<keyword evidence="4" id="KW-1185">Reference proteome</keyword>
<accession>A0A369K679</accession>
<dbReference type="Pfam" id="PF20152">
    <property type="entry name" value="DUF6534"/>
    <property type="match status" value="1"/>
</dbReference>
<dbReference type="AlphaFoldDB" id="A0A369K679"/>